<dbReference type="Proteomes" id="UP001244136">
    <property type="component" value="Chromosome"/>
</dbReference>
<accession>A0ABY8PXR7</accession>
<reference evidence="2 3" key="1">
    <citation type="journal article" date="2008" name="Int. J. Syst. Evol. Microbiol.">
        <title>Tessaracoccus flavescens sp. nov., isolated from marine sediment.</title>
        <authorList>
            <person name="Lee D.W."/>
            <person name="Lee S.D."/>
        </authorList>
    </citation>
    <scope>NUCLEOTIDE SEQUENCE [LARGE SCALE GENOMIC DNA]</scope>
    <source>
        <strain evidence="2 3">T21</strain>
    </source>
</reference>
<proteinExistence type="predicted"/>
<gene>
    <name evidence="2" type="ORF">QH948_00275</name>
</gene>
<dbReference type="RefSeq" id="WP_281144998.1">
    <property type="nucleotide sequence ID" value="NZ_CP123967.1"/>
</dbReference>
<dbReference type="EMBL" id="CP123967">
    <property type="protein sequence ID" value="WGT47264.1"/>
    <property type="molecule type" value="Genomic_DNA"/>
</dbReference>
<name>A0ABY8PXR7_9ACTN</name>
<dbReference type="InterPro" id="IPR025159">
    <property type="entry name" value="AbiEi_N"/>
</dbReference>
<organism evidence="2 3">
    <name type="scientific">Tessaracoccus lacteus</name>
    <dbReference type="NCBI Taxonomy" id="3041766"/>
    <lineage>
        <taxon>Bacteria</taxon>
        <taxon>Bacillati</taxon>
        <taxon>Actinomycetota</taxon>
        <taxon>Actinomycetes</taxon>
        <taxon>Propionibacteriales</taxon>
        <taxon>Propionibacteriaceae</taxon>
        <taxon>Tessaracoccus</taxon>
    </lineage>
</organism>
<sequence length="333" mass="36102">MKSRDALRVLAEVSEPQWGLVTSAQASARGVSHMNLTRLSESGDLVRVSHGVYRDAGAPDPRHEALRAAWLATEPKRLADDRLRDQPPSAVVSGESAARLHGIGDLRAMRSEFTTPTRRQSQRPDVRYRTRQLPSSDVTVRDGLPVTTVERTIADLVEERQGLSIVAHALRDAAMQTRLDTTRLTALLSPLAERNGHPRGDGAALLADLLRIEGIDAGNLAGRLGRIPEIGARITASQLQQLSDLDLDAFDDSATSELVATLRPIFEKLSDLSVELRRALEAVREAGDAGTPAIVKADRVAELLEAADWARLAEATRQTISTVSPCQPGEMLC</sequence>
<evidence type="ECO:0000313" key="2">
    <source>
        <dbReference type="EMBL" id="WGT47264.1"/>
    </source>
</evidence>
<keyword evidence="3" id="KW-1185">Reference proteome</keyword>
<protein>
    <submittedName>
        <fullName evidence="2">Type IV toxin-antitoxin system AbiEi family antitoxin domain-containing protein</fullName>
    </submittedName>
</protein>
<feature type="domain" description="AbiEi antitoxin N-terminal" evidence="1">
    <location>
        <begin position="10"/>
        <end position="54"/>
    </location>
</feature>
<dbReference type="Pfam" id="PF13338">
    <property type="entry name" value="AbiEi_4"/>
    <property type="match status" value="1"/>
</dbReference>
<evidence type="ECO:0000259" key="1">
    <source>
        <dbReference type="Pfam" id="PF13338"/>
    </source>
</evidence>
<evidence type="ECO:0000313" key="3">
    <source>
        <dbReference type="Proteomes" id="UP001244136"/>
    </source>
</evidence>